<keyword evidence="5" id="KW-0560">Oxidoreductase</keyword>
<evidence type="ECO:0000259" key="8">
    <source>
        <dbReference type="Pfam" id="PF02771"/>
    </source>
</evidence>
<comment type="caution">
    <text evidence="9">The sequence shown here is derived from an EMBL/GenBank/DDBJ whole genome shotgun (WGS) entry which is preliminary data.</text>
</comment>
<comment type="similarity">
    <text evidence="2 5">Belongs to the acyl-CoA dehydrogenase family.</text>
</comment>
<keyword evidence="10" id="KW-1185">Reference proteome</keyword>
<keyword evidence="3 5" id="KW-0285">Flavoprotein</keyword>
<dbReference type="Pfam" id="PF02770">
    <property type="entry name" value="Acyl-CoA_dh_M"/>
    <property type="match status" value="1"/>
</dbReference>
<sequence>MQAELDLFRKSIEAFAEKHVAPYFDQWEKEGNTPRELWNQLGEEGFLCVDIPEEYGGLGVPYQFAALVVEEFNRLGYGSISVNISVHANIVSHYILSSGTEEQKLHYLPKMVTGEIVGAIAMTEPNAGSDLQGMKATAVYNEADETFTINGAKTFITNGEHSDLIIVAARTDSSVRASKGTSLFLVDAPIEGFERGTNLDKIGLLSCDTMELFFEDVVVGKDKLLGELHGGFITLMKELPKERLSLAAGALGALEGALEWTIQYVKERQAFGQPLSNFQNTRYKIAEMKTEAAMNRAFIEKCYQLLDRGELDTATASMAKLACTEAQGRIVDECLQLFGGYGYMREYPIARAFVDARVQRIYGGTSEIMKEIISRDIFGR</sequence>
<reference evidence="10" key="1">
    <citation type="journal article" date="2019" name="Int. J. Syst. Evol. Microbiol.">
        <title>The Global Catalogue of Microorganisms (GCM) 10K type strain sequencing project: providing services to taxonomists for standard genome sequencing and annotation.</title>
        <authorList>
            <consortium name="The Broad Institute Genomics Platform"/>
            <consortium name="The Broad Institute Genome Sequencing Center for Infectious Disease"/>
            <person name="Wu L."/>
            <person name="Ma J."/>
        </authorList>
    </citation>
    <scope>NUCLEOTIDE SEQUENCE [LARGE SCALE GENOMIC DNA]</scope>
    <source>
        <strain evidence="10">CCUG 63563</strain>
    </source>
</reference>
<dbReference type="PROSITE" id="PS00072">
    <property type="entry name" value="ACYL_COA_DH_1"/>
    <property type="match status" value="1"/>
</dbReference>
<name>A0ABW3H0E3_9BACL</name>
<dbReference type="Pfam" id="PF00441">
    <property type="entry name" value="Acyl-CoA_dh_1"/>
    <property type="match status" value="1"/>
</dbReference>
<dbReference type="PANTHER" id="PTHR43884:SF12">
    <property type="entry name" value="ISOVALERYL-COA DEHYDROGENASE, MITOCHONDRIAL-RELATED"/>
    <property type="match status" value="1"/>
</dbReference>
<evidence type="ECO:0000256" key="2">
    <source>
        <dbReference type="ARBA" id="ARBA00009347"/>
    </source>
</evidence>
<dbReference type="InterPro" id="IPR009075">
    <property type="entry name" value="AcylCo_DH/oxidase_C"/>
</dbReference>
<dbReference type="InterPro" id="IPR006089">
    <property type="entry name" value="Acyl-CoA_DH_CS"/>
</dbReference>
<organism evidence="9 10">
    <name type="scientific">Savagea faecisuis</name>
    <dbReference type="NCBI Taxonomy" id="1274803"/>
    <lineage>
        <taxon>Bacteria</taxon>
        <taxon>Bacillati</taxon>
        <taxon>Bacillota</taxon>
        <taxon>Bacilli</taxon>
        <taxon>Bacillales</taxon>
        <taxon>Caryophanaceae</taxon>
        <taxon>Savagea</taxon>
    </lineage>
</organism>
<accession>A0ABW3H0E3</accession>
<keyword evidence="4 5" id="KW-0274">FAD</keyword>
<evidence type="ECO:0000256" key="4">
    <source>
        <dbReference type="ARBA" id="ARBA00022827"/>
    </source>
</evidence>
<dbReference type="SUPFAM" id="SSF56645">
    <property type="entry name" value="Acyl-CoA dehydrogenase NM domain-like"/>
    <property type="match status" value="1"/>
</dbReference>
<evidence type="ECO:0000259" key="7">
    <source>
        <dbReference type="Pfam" id="PF02770"/>
    </source>
</evidence>
<dbReference type="InterPro" id="IPR006091">
    <property type="entry name" value="Acyl-CoA_Oxase/DH_mid-dom"/>
</dbReference>
<proteinExistence type="inferred from homology"/>
<dbReference type="InterPro" id="IPR009100">
    <property type="entry name" value="AcylCoA_DH/oxidase_NM_dom_sf"/>
</dbReference>
<dbReference type="SUPFAM" id="SSF47203">
    <property type="entry name" value="Acyl-CoA dehydrogenase C-terminal domain-like"/>
    <property type="match status" value="1"/>
</dbReference>
<feature type="domain" description="Acyl-CoA dehydrogenase/oxidase N-terminal" evidence="8">
    <location>
        <begin position="4"/>
        <end position="115"/>
    </location>
</feature>
<dbReference type="RefSeq" id="WP_381012054.1">
    <property type="nucleotide sequence ID" value="NZ_JBHTJF010000023.1"/>
</dbReference>
<comment type="cofactor">
    <cofactor evidence="1 5">
        <name>FAD</name>
        <dbReference type="ChEBI" id="CHEBI:57692"/>
    </cofactor>
</comment>
<feature type="domain" description="Acyl-CoA oxidase/dehydrogenase middle" evidence="7">
    <location>
        <begin position="119"/>
        <end position="217"/>
    </location>
</feature>
<dbReference type="Gene3D" id="2.40.110.10">
    <property type="entry name" value="Butyryl-CoA Dehydrogenase, subunit A, domain 2"/>
    <property type="match status" value="1"/>
</dbReference>
<dbReference type="Pfam" id="PF02771">
    <property type="entry name" value="Acyl-CoA_dh_N"/>
    <property type="match status" value="1"/>
</dbReference>
<dbReference type="InterPro" id="IPR013786">
    <property type="entry name" value="AcylCoA_DH/ox_N"/>
</dbReference>
<dbReference type="PROSITE" id="PS00073">
    <property type="entry name" value="ACYL_COA_DH_2"/>
    <property type="match status" value="1"/>
</dbReference>
<evidence type="ECO:0000256" key="1">
    <source>
        <dbReference type="ARBA" id="ARBA00001974"/>
    </source>
</evidence>
<evidence type="ECO:0000256" key="5">
    <source>
        <dbReference type="RuleBase" id="RU362125"/>
    </source>
</evidence>
<evidence type="ECO:0000259" key="6">
    <source>
        <dbReference type="Pfam" id="PF00441"/>
    </source>
</evidence>
<evidence type="ECO:0000256" key="3">
    <source>
        <dbReference type="ARBA" id="ARBA00022630"/>
    </source>
</evidence>
<dbReference type="InterPro" id="IPR037069">
    <property type="entry name" value="AcylCoA_DH/ox_N_sf"/>
</dbReference>
<dbReference type="EMBL" id="JBHTJF010000023">
    <property type="protein sequence ID" value="MFD0943725.1"/>
    <property type="molecule type" value="Genomic_DNA"/>
</dbReference>
<feature type="domain" description="Acyl-CoA dehydrogenase/oxidase C-terminal" evidence="6">
    <location>
        <begin position="230"/>
        <end position="377"/>
    </location>
</feature>
<evidence type="ECO:0000313" key="10">
    <source>
        <dbReference type="Proteomes" id="UP001596976"/>
    </source>
</evidence>
<dbReference type="Gene3D" id="1.10.540.10">
    <property type="entry name" value="Acyl-CoA dehydrogenase/oxidase, N-terminal domain"/>
    <property type="match status" value="1"/>
</dbReference>
<dbReference type="PANTHER" id="PTHR43884">
    <property type="entry name" value="ACYL-COA DEHYDROGENASE"/>
    <property type="match status" value="1"/>
</dbReference>
<protein>
    <submittedName>
        <fullName evidence="9">Acyl-CoA dehydrogenase family protein</fullName>
    </submittedName>
</protein>
<dbReference type="InterPro" id="IPR046373">
    <property type="entry name" value="Acyl-CoA_Oxase/DH_mid-dom_sf"/>
</dbReference>
<dbReference type="InterPro" id="IPR036250">
    <property type="entry name" value="AcylCo_DH-like_C"/>
</dbReference>
<dbReference type="Proteomes" id="UP001596976">
    <property type="component" value="Unassembled WGS sequence"/>
</dbReference>
<dbReference type="Gene3D" id="1.20.140.10">
    <property type="entry name" value="Butyryl-CoA Dehydrogenase, subunit A, domain 3"/>
    <property type="match status" value="1"/>
</dbReference>
<evidence type="ECO:0000313" key="9">
    <source>
        <dbReference type="EMBL" id="MFD0943725.1"/>
    </source>
</evidence>
<gene>
    <name evidence="9" type="ORF">ACFQ0V_08025</name>
</gene>